<sequence length="161" mass="17094">MEHARVDDVDSWMSPASAKRPLSNALGAEDVTVNHFELAPGEAFAFGHHRHADQEEVFHVLEGTATFEVGDPRAGDPERVTVDPGEAVRFAAGEWQRGVNEGDERVVALAIGAPASMGETTILRDCADCDDVTAQAVQPTDDGDALATACEDCGAETGRFD</sequence>
<dbReference type="SUPFAM" id="SSF51182">
    <property type="entry name" value="RmlC-like cupins"/>
    <property type="match status" value="1"/>
</dbReference>
<dbReference type="InterPro" id="IPR013096">
    <property type="entry name" value="Cupin_2"/>
</dbReference>
<dbReference type="AlphaFoldDB" id="A0A554N8G6"/>
<dbReference type="Gene3D" id="2.60.120.10">
    <property type="entry name" value="Jelly Rolls"/>
    <property type="match status" value="1"/>
</dbReference>
<evidence type="ECO:0000313" key="4">
    <source>
        <dbReference type="Proteomes" id="UP000319894"/>
    </source>
</evidence>
<gene>
    <name evidence="3" type="ORF">DP107_11000</name>
</gene>
<proteinExistence type="predicted"/>
<dbReference type="EMBL" id="QMDX01000006">
    <property type="protein sequence ID" value="TSD13691.1"/>
    <property type="molecule type" value="Genomic_DNA"/>
</dbReference>
<dbReference type="InterPro" id="IPR014710">
    <property type="entry name" value="RmlC-like_jellyroll"/>
</dbReference>
<dbReference type="Proteomes" id="UP000319894">
    <property type="component" value="Unassembled WGS sequence"/>
</dbReference>
<dbReference type="InterPro" id="IPR051610">
    <property type="entry name" value="GPI/OXD"/>
</dbReference>
<evidence type="ECO:0000313" key="3">
    <source>
        <dbReference type="EMBL" id="TSD13691.1"/>
    </source>
</evidence>
<dbReference type="InParanoid" id="A0A554N8G6"/>
<name>A0A554N8G6_9EURY</name>
<evidence type="ECO:0000259" key="2">
    <source>
        <dbReference type="Pfam" id="PF07883"/>
    </source>
</evidence>
<dbReference type="PANTHER" id="PTHR35848">
    <property type="entry name" value="OXALATE-BINDING PROTEIN"/>
    <property type="match status" value="1"/>
</dbReference>
<organism evidence="3 4">
    <name type="scientific">Haloglomus irregulare</name>
    <dbReference type="NCBI Taxonomy" id="2234134"/>
    <lineage>
        <taxon>Archaea</taxon>
        <taxon>Methanobacteriati</taxon>
        <taxon>Methanobacteriota</taxon>
        <taxon>Stenosarchaea group</taxon>
        <taxon>Halobacteria</taxon>
        <taxon>Halobacteriales</taxon>
        <taxon>Natronomonadaceae</taxon>
        <taxon>Haloglomus</taxon>
    </lineage>
</organism>
<evidence type="ECO:0000256" key="1">
    <source>
        <dbReference type="ARBA" id="ARBA00022723"/>
    </source>
</evidence>
<dbReference type="Pfam" id="PF07883">
    <property type="entry name" value="Cupin_2"/>
    <property type="match status" value="1"/>
</dbReference>
<dbReference type="PANTHER" id="PTHR35848:SF9">
    <property type="entry name" value="SLL1358 PROTEIN"/>
    <property type="match status" value="1"/>
</dbReference>
<comment type="caution">
    <text evidence="3">The sequence shown here is derived from an EMBL/GenBank/DDBJ whole genome shotgun (WGS) entry which is preliminary data.</text>
</comment>
<dbReference type="InterPro" id="IPR011051">
    <property type="entry name" value="RmlC_Cupin_sf"/>
</dbReference>
<feature type="domain" description="Cupin type-2" evidence="2">
    <location>
        <begin position="35"/>
        <end position="111"/>
    </location>
</feature>
<protein>
    <submittedName>
        <fullName evidence="3">Cupin domain-containing protein</fullName>
    </submittedName>
</protein>
<reference evidence="3 4" key="1">
    <citation type="submission" date="2018-06" db="EMBL/GenBank/DDBJ databases">
        <title>Natronomonas sp. F16-60 a new haloarchaeon isolated from a solar saltern of Isla Cristina, Huelva, Spain.</title>
        <authorList>
            <person name="Duran-Viseras A."/>
            <person name="Sanchez-Porro C."/>
            <person name="Ventosa A."/>
        </authorList>
    </citation>
    <scope>NUCLEOTIDE SEQUENCE [LARGE SCALE GENOMIC DNA]</scope>
    <source>
        <strain evidence="3 4">F16-60</strain>
    </source>
</reference>
<keyword evidence="1" id="KW-0479">Metal-binding</keyword>
<dbReference type="GO" id="GO:0046872">
    <property type="term" value="F:metal ion binding"/>
    <property type="evidence" value="ECO:0007669"/>
    <property type="project" value="UniProtKB-KW"/>
</dbReference>
<keyword evidence="4" id="KW-1185">Reference proteome</keyword>
<dbReference type="RefSeq" id="WP_144262214.1">
    <property type="nucleotide sequence ID" value="NZ_QMDX01000006.1"/>
</dbReference>
<accession>A0A554N8G6</accession>
<dbReference type="OrthoDB" id="190812at2157"/>